<dbReference type="InterPro" id="IPR015943">
    <property type="entry name" value="WD40/YVTN_repeat-like_dom_sf"/>
</dbReference>
<dbReference type="PANTHER" id="PTHR47199:SF2">
    <property type="entry name" value="PHOTOSYSTEM II STABILITY_ASSEMBLY FACTOR HCF136, CHLOROPLASTIC"/>
    <property type="match status" value="1"/>
</dbReference>
<dbReference type="RefSeq" id="WP_130565628.1">
    <property type="nucleotide sequence ID" value="NZ_SHLY01000001.1"/>
</dbReference>
<evidence type="ECO:0000256" key="1">
    <source>
        <dbReference type="ARBA" id="ARBA00022531"/>
    </source>
</evidence>
<evidence type="ECO:0000259" key="4">
    <source>
        <dbReference type="Pfam" id="PF14870"/>
    </source>
</evidence>
<sequence>MGRIASFWVSLIGASALFSASSIAGSDSKALMVPNVTKALTLDFFSAQKQHYAVGERGHILKSDDGVNWIQLEVPIKSTLTRSFFVNDGQGWVVGHEASILHTIDGGESWEIQHAWLKEDRPLLDLVFLTEQHGIAVGAYGLYLETTDGGNNWHQRFLTELLHEEDREYLTEIRLEDEQAYLEELNSLLPHFNAITRVGERLVMVGEMGLVAASDDNGASWHSLEASYEGSFFSVLALNNHDFMVAGLRGTVLRYQAGMWSNISLDQPITINNMVNSETGVWALGNGGHYYIVDGDSGRNQHFQLSTTPALLDVLFSGTVPVMASADGILIEPQLKAAN</sequence>
<keyword evidence="3" id="KW-0732">Signal</keyword>
<reference evidence="6" key="1">
    <citation type="submission" date="2019-02" db="EMBL/GenBank/DDBJ databases">
        <title>Draft genome sequence of Muricauda sp. 176CP4-71.</title>
        <authorList>
            <person name="Park J.-S."/>
        </authorList>
    </citation>
    <scope>NUCLEOTIDE SEQUENCE [LARGE SCALE GENOMIC DNA]</scope>
    <source>
        <strain evidence="6">176GS2-150</strain>
    </source>
</reference>
<dbReference type="SUPFAM" id="SSF50939">
    <property type="entry name" value="Sialidases"/>
    <property type="match status" value="1"/>
</dbReference>
<gene>
    <name evidence="5" type="ORF">EXY25_02680</name>
</gene>
<dbReference type="Gene3D" id="2.130.10.10">
    <property type="entry name" value="YVTN repeat-like/Quinoprotein amine dehydrogenase"/>
    <property type="match status" value="1"/>
</dbReference>
<dbReference type="InterPro" id="IPR028203">
    <property type="entry name" value="PSII_CF48-like_dom"/>
</dbReference>
<keyword evidence="2" id="KW-0604">Photosystem II</keyword>
<name>A0ABY1WUG6_9GAMM</name>
<evidence type="ECO:0000313" key="5">
    <source>
        <dbReference type="EMBL" id="TAA48157.1"/>
    </source>
</evidence>
<keyword evidence="1" id="KW-0602">Photosynthesis</keyword>
<dbReference type="Proteomes" id="UP000292544">
    <property type="component" value="Unassembled WGS sequence"/>
</dbReference>
<dbReference type="InterPro" id="IPR036278">
    <property type="entry name" value="Sialidase_sf"/>
</dbReference>
<feature type="domain" description="Photosynthesis system II assembly factor Ycf48/Hcf136-like" evidence="4">
    <location>
        <begin position="67"/>
        <end position="120"/>
    </location>
</feature>
<evidence type="ECO:0000256" key="3">
    <source>
        <dbReference type="SAM" id="SignalP"/>
    </source>
</evidence>
<feature type="signal peptide" evidence="3">
    <location>
        <begin position="1"/>
        <end position="24"/>
    </location>
</feature>
<dbReference type="Pfam" id="PF14870">
    <property type="entry name" value="PSII_BNR"/>
    <property type="match status" value="1"/>
</dbReference>
<accession>A0ABY1WUG6</accession>
<feature type="chain" id="PRO_5045070274" description="Photosynthesis system II assembly factor Ycf48/Hcf136-like domain-containing protein" evidence="3">
    <location>
        <begin position="25"/>
        <end position="339"/>
    </location>
</feature>
<dbReference type="PANTHER" id="PTHR47199">
    <property type="entry name" value="PHOTOSYSTEM II STABILITY/ASSEMBLY FACTOR HCF136, CHLOROPLASTIC"/>
    <property type="match status" value="1"/>
</dbReference>
<organism evidence="5 6">
    <name type="scientific">Corallincola spongiicola</name>
    <dbReference type="NCBI Taxonomy" id="2520508"/>
    <lineage>
        <taxon>Bacteria</taxon>
        <taxon>Pseudomonadati</taxon>
        <taxon>Pseudomonadota</taxon>
        <taxon>Gammaproteobacteria</taxon>
        <taxon>Alteromonadales</taxon>
        <taxon>Psychromonadaceae</taxon>
        <taxon>Corallincola</taxon>
    </lineage>
</organism>
<evidence type="ECO:0000313" key="6">
    <source>
        <dbReference type="Proteomes" id="UP000292544"/>
    </source>
</evidence>
<dbReference type="EMBL" id="SHLY01000001">
    <property type="protein sequence ID" value="TAA48157.1"/>
    <property type="molecule type" value="Genomic_DNA"/>
</dbReference>
<comment type="caution">
    <text evidence="5">The sequence shown here is derived from an EMBL/GenBank/DDBJ whole genome shotgun (WGS) entry which is preliminary data.</text>
</comment>
<keyword evidence="6" id="KW-1185">Reference proteome</keyword>
<proteinExistence type="predicted"/>
<protein>
    <recommendedName>
        <fullName evidence="4">Photosynthesis system II assembly factor Ycf48/Hcf136-like domain-containing protein</fullName>
    </recommendedName>
</protein>
<evidence type="ECO:0000256" key="2">
    <source>
        <dbReference type="ARBA" id="ARBA00023276"/>
    </source>
</evidence>